<keyword evidence="3" id="KW-1185">Reference proteome</keyword>
<organism evidence="2 3">
    <name type="scientific">Pocillopora meandrina</name>
    <dbReference type="NCBI Taxonomy" id="46732"/>
    <lineage>
        <taxon>Eukaryota</taxon>
        <taxon>Metazoa</taxon>
        <taxon>Cnidaria</taxon>
        <taxon>Anthozoa</taxon>
        <taxon>Hexacorallia</taxon>
        <taxon>Scleractinia</taxon>
        <taxon>Astrocoeniina</taxon>
        <taxon>Pocilloporidae</taxon>
        <taxon>Pocillopora</taxon>
    </lineage>
</organism>
<dbReference type="EMBL" id="CALNXJ010000039">
    <property type="protein sequence ID" value="CAH3144758.1"/>
    <property type="molecule type" value="Genomic_DNA"/>
</dbReference>
<evidence type="ECO:0000313" key="2">
    <source>
        <dbReference type="EMBL" id="CAH3144758.1"/>
    </source>
</evidence>
<sequence length="160" mass="18750">MAKAQDPNSSRSKLIKGTKVNVERQTRNDGNCSQKGLSLKQLRRHFDGSHDTKKKLERIRLPAIHARNKRRQRVRSPIHSPANNLKRENRKIHYESSSEITPVRQMMPKGFEEFWLQYKSSLAIRSSTIFPDIDALSIEIIRQQNQPRVVLPSIWWNKNK</sequence>
<dbReference type="Proteomes" id="UP001159428">
    <property type="component" value="Unassembled WGS sequence"/>
</dbReference>
<reference evidence="2 3" key="1">
    <citation type="submission" date="2022-05" db="EMBL/GenBank/DDBJ databases">
        <authorList>
            <consortium name="Genoscope - CEA"/>
            <person name="William W."/>
        </authorList>
    </citation>
    <scope>NUCLEOTIDE SEQUENCE [LARGE SCALE GENOMIC DNA]</scope>
</reference>
<feature type="region of interest" description="Disordered" evidence="1">
    <location>
        <begin position="64"/>
        <end position="86"/>
    </location>
</feature>
<name>A0AAU9XD85_9CNID</name>
<comment type="caution">
    <text evidence="2">The sequence shown here is derived from an EMBL/GenBank/DDBJ whole genome shotgun (WGS) entry which is preliminary data.</text>
</comment>
<feature type="compositionally biased region" description="Basic residues" evidence="1">
    <location>
        <begin position="66"/>
        <end position="76"/>
    </location>
</feature>
<feature type="compositionally biased region" description="Polar residues" evidence="1">
    <location>
        <begin position="1"/>
        <end position="12"/>
    </location>
</feature>
<evidence type="ECO:0000256" key="1">
    <source>
        <dbReference type="SAM" id="MobiDB-lite"/>
    </source>
</evidence>
<proteinExistence type="predicted"/>
<protein>
    <submittedName>
        <fullName evidence="2">Uncharacterized protein</fullName>
    </submittedName>
</protein>
<gene>
    <name evidence="2" type="ORF">PMEA_00021231</name>
</gene>
<accession>A0AAU9XD85</accession>
<evidence type="ECO:0000313" key="3">
    <source>
        <dbReference type="Proteomes" id="UP001159428"/>
    </source>
</evidence>
<dbReference type="AlphaFoldDB" id="A0AAU9XD85"/>
<feature type="region of interest" description="Disordered" evidence="1">
    <location>
        <begin position="1"/>
        <end position="35"/>
    </location>
</feature>